<keyword evidence="1" id="KW-0732">Signal</keyword>
<dbReference type="InterPro" id="IPR025673">
    <property type="entry name" value="PCYCGC"/>
</dbReference>
<sequence length="155" mass="17264">MRIACILLLTLLAACSGNGKDSQSGHADHNPRSGDLWQTTASNEELPKFLDESDDNMQTLYLAVAQHKNLLEQIPCYCGCGNSADHKNNYDCFIHENNGKKVTWDDHATRCQACLDIAAESIIQYQEGTSVKDIRKTIDEKYQEGYADPTPTPEI</sequence>
<dbReference type="RefSeq" id="WP_306068248.1">
    <property type="nucleotide sequence ID" value="NZ_JAROCA020000001.1"/>
</dbReference>
<dbReference type="EMBL" id="JAROCA020000001">
    <property type="protein sequence ID" value="MDY0405181.1"/>
    <property type="molecule type" value="Genomic_DNA"/>
</dbReference>
<evidence type="ECO:0000256" key="1">
    <source>
        <dbReference type="SAM" id="SignalP"/>
    </source>
</evidence>
<comment type="caution">
    <text evidence="2">The sequence shown here is derived from an EMBL/GenBank/DDBJ whole genome shotgun (WGS) entry which is preliminary data.</text>
</comment>
<reference evidence="2 3" key="1">
    <citation type="submission" date="2023-10" db="EMBL/GenBank/DDBJ databases">
        <title>179-bfca-hs.</title>
        <authorList>
            <person name="Miliotis G."/>
            <person name="Sengupta P."/>
            <person name="Hameed A."/>
            <person name="Chuvochina M."/>
            <person name="Mcdonagh F."/>
            <person name="Simpson A.C."/>
            <person name="Singh N.K."/>
            <person name="Rekha P.D."/>
            <person name="Raman K."/>
            <person name="Hugenholtz P."/>
            <person name="Venkateswaran K."/>
        </authorList>
    </citation>
    <scope>NUCLEOTIDE SEQUENCE [LARGE SCALE GENOMIC DNA]</scope>
    <source>
        <strain evidence="2 3">179-BFC-A-HS</strain>
    </source>
</reference>
<dbReference type="PROSITE" id="PS51257">
    <property type="entry name" value="PROKAR_LIPOPROTEIN"/>
    <property type="match status" value="1"/>
</dbReference>
<keyword evidence="3" id="KW-1185">Reference proteome</keyword>
<feature type="chain" id="PRO_5045097034" evidence="1">
    <location>
        <begin position="20"/>
        <end position="155"/>
    </location>
</feature>
<name>A0ABU5CFW9_9BACI</name>
<organism evidence="2 3">
    <name type="scientific">Tigheibacillus jepli</name>
    <dbReference type="NCBI Taxonomy" id="3035914"/>
    <lineage>
        <taxon>Bacteria</taxon>
        <taxon>Bacillati</taxon>
        <taxon>Bacillota</taxon>
        <taxon>Bacilli</taxon>
        <taxon>Bacillales</taxon>
        <taxon>Bacillaceae</taxon>
        <taxon>Tigheibacillus</taxon>
    </lineage>
</organism>
<evidence type="ECO:0000313" key="3">
    <source>
        <dbReference type="Proteomes" id="UP001228376"/>
    </source>
</evidence>
<proteinExistence type="predicted"/>
<dbReference type="Pfam" id="PF13798">
    <property type="entry name" value="PCYCGC"/>
    <property type="match status" value="1"/>
</dbReference>
<accession>A0ABU5CFW9</accession>
<evidence type="ECO:0000313" key="2">
    <source>
        <dbReference type="EMBL" id="MDY0405181.1"/>
    </source>
</evidence>
<dbReference type="Proteomes" id="UP001228376">
    <property type="component" value="Unassembled WGS sequence"/>
</dbReference>
<gene>
    <name evidence="2" type="ORF">P5G51_006990</name>
</gene>
<protein>
    <submittedName>
        <fullName evidence="2">PCYCGC motif-containing (Lipo)protein</fullName>
    </submittedName>
</protein>
<feature type="signal peptide" evidence="1">
    <location>
        <begin position="1"/>
        <end position="19"/>
    </location>
</feature>